<reference evidence="2" key="1">
    <citation type="submission" date="2010-04" db="EMBL/GenBank/DDBJ databases">
        <title>Complete sequence of chromosome 2 of Burkholderia sp. CCGE1002.</title>
        <authorList>
            <consortium name="US DOE Joint Genome Institute"/>
            <person name="Lucas S."/>
            <person name="Copeland A."/>
            <person name="Lapidus A."/>
            <person name="Cheng J.-F."/>
            <person name="Bruce D."/>
            <person name="Goodwin L."/>
            <person name="Pitluck S."/>
            <person name="Chertkov O."/>
            <person name="Detter J.C."/>
            <person name="Han C."/>
            <person name="Tapia R."/>
            <person name="Land M."/>
            <person name="Hauser L."/>
            <person name="Kyrpides N."/>
            <person name="Ovchinnikova G."/>
            <person name="Martinez-Romero E."/>
            <person name="Hernandez M.A.R."/>
            <person name="Tiedje J.M."/>
            <person name="Woyke T."/>
        </authorList>
    </citation>
    <scope>NUCLEOTIDE SEQUENCE [LARGE SCALE GENOMIC DNA]</scope>
    <source>
        <strain evidence="2">CCGE1002</strain>
    </source>
</reference>
<dbReference type="EMBL" id="CP002014">
    <property type="protein sequence ID" value="ADG18507.1"/>
    <property type="molecule type" value="Genomic_DNA"/>
</dbReference>
<proteinExistence type="predicted"/>
<dbReference type="KEGG" id="bge:BC1002_4533"/>
<evidence type="ECO:0000313" key="1">
    <source>
        <dbReference type="EMBL" id="ADG18507.1"/>
    </source>
</evidence>
<dbReference type="STRING" id="640511.BC1002_4533"/>
<gene>
    <name evidence="1" type="ordered locus">BC1002_4533</name>
</gene>
<dbReference type="AlphaFoldDB" id="D5WJ62"/>
<accession>D5WJ62</accession>
<evidence type="ECO:0000313" key="2">
    <source>
        <dbReference type="Proteomes" id="UP000002190"/>
    </source>
</evidence>
<dbReference type="Proteomes" id="UP000002190">
    <property type="component" value="Chromosome 2"/>
</dbReference>
<reference evidence="1 2" key="2">
    <citation type="journal article" date="2012" name="J. Bacteriol.">
        <title>Genome Sequences of Burkholderia sp. Strains CCGE1002 and H160, Isolated from Legume Nodules in Mexico and Brazil.</title>
        <authorList>
            <person name="Ormeno-Orrillo E."/>
            <person name="Rogel M.A."/>
            <person name="Chueire L.M."/>
            <person name="Tiedje J.M."/>
            <person name="Martinez-Romero E."/>
            <person name="Hungria M."/>
        </authorList>
    </citation>
    <scope>NUCLEOTIDE SEQUENCE [LARGE SCALE GENOMIC DNA]</scope>
    <source>
        <strain evidence="1 2">CCGE1002</strain>
    </source>
</reference>
<dbReference type="HOGENOM" id="CLU_1944704_0_0_4"/>
<sequence length="129" mass="14280">MRWRVESCGQNPLFTIPGHLRDSCTSERRSGGAQKGEETGLFQLVFPKFWRWPWVCGQAADEVQSQVTSNGPIHYDSNQSMTTIAGFCRSMDRGMSEIDIRSTGPQAGTKVFYAVAPDGSAIEFMQPGN</sequence>
<protein>
    <submittedName>
        <fullName evidence="1">Uncharacterized protein</fullName>
    </submittedName>
</protein>
<organism evidence="1 2">
    <name type="scientific">Paraburkholderia atlantica</name>
    <dbReference type="NCBI Taxonomy" id="2654982"/>
    <lineage>
        <taxon>Bacteria</taxon>
        <taxon>Pseudomonadati</taxon>
        <taxon>Pseudomonadota</taxon>
        <taxon>Betaproteobacteria</taxon>
        <taxon>Burkholderiales</taxon>
        <taxon>Burkholderiaceae</taxon>
        <taxon>Paraburkholderia</taxon>
    </lineage>
</organism>
<name>D5WJ62_PARAM</name>